<name>A0A8B7CP59_PHODC</name>
<gene>
    <name evidence="3" type="primary">LOC103716941</name>
</gene>
<dbReference type="Gene3D" id="3.40.50.1000">
    <property type="entry name" value="HAD superfamily/HAD-like"/>
    <property type="match status" value="1"/>
</dbReference>
<proteinExistence type="predicted"/>
<evidence type="ECO:0000256" key="1">
    <source>
        <dbReference type="PIRSR" id="PIRSR610708-1"/>
    </source>
</evidence>
<evidence type="ECO:0000313" key="2">
    <source>
        <dbReference type="Proteomes" id="UP000228380"/>
    </source>
</evidence>
<dbReference type="Pfam" id="PF06941">
    <property type="entry name" value="NT5C"/>
    <property type="match status" value="1"/>
</dbReference>
<dbReference type="OrthoDB" id="10248475at2759"/>
<protein>
    <submittedName>
        <fullName evidence="3">Uncharacterized protein LOC103716941 isoform X1</fullName>
    </submittedName>
</protein>
<dbReference type="InterPro" id="IPR023214">
    <property type="entry name" value="HAD_sf"/>
</dbReference>
<dbReference type="PANTHER" id="PTHR35134:SF2">
    <property type="entry name" value="NUCLEOTIDASE YQFW-RELATED"/>
    <property type="match status" value="1"/>
</dbReference>
<evidence type="ECO:0000313" key="3">
    <source>
        <dbReference type="RefSeq" id="XP_008803368.2"/>
    </source>
</evidence>
<feature type="active site" description="Nucleophile" evidence="1">
    <location>
        <position position="147"/>
    </location>
</feature>
<dbReference type="SUPFAM" id="SSF56784">
    <property type="entry name" value="HAD-like"/>
    <property type="match status" value="1"/>
</dbReference>
<keyword evidence="2" id="KW-1185">Reference proteome</keyword>
<dbReference type="InterPro" id="IPR010708">
    <property type="entry name" value="5'(3')-deoxyribonucleotidase"/>
</dbReference>
<dbReference type="PANTHER" id="PTHR35134">
    <property type="entry name" value="NUCLEOTIDASE YQFW-RELATED"/>
    <property type="match status" value="1"/>
</dbReference>
<dbReference type="AlphaFoldDB" id="A0A8B7CP59"/>
<organism evidence="2 3">
    <name type="scientific">Phoenix dactylifera</name>
    <name type="common">Date palm</name>
    <dbReference type="NCBI Taxonomy" id="42345"/>
    <lineage>
        <taxon>Eukaryota</taxon>
        <taxon>Viridiplantae</taxon>
        <taxon>Streptophyta</taxon>
        <taxon>Embryophyta</taxon>
        <taxon>Tracheophyta</taxon>
        <taxon>Spermatophyta</taxon>
        <taxon>Magnoliopsida</taxon>
        <taxon>Liliopsida</taxon>
        <taxon>Arecaceae</taxon>
        <taxon>Coryphoideae</taxon>
        <taxon>Phoeniceae</taxon>
        <taxon>Phoenix</taxon>
    </lineage>
</organism>
<dbReference type="KEGG" id="pda:103716941"/>
<dbReference type="GO" id="GO:0008253">
    <property type="term" value="F:5'-nucleotidase activity"/>
    <property type="evidence" value="ECO:0007669"/>
    <property type="project" value="InterPro"/>
</dbReference>
<dbReference type="RefSeq" id="XP_008803368.2">
    <property type="nucleotide sequence ID" value="XM_008805146.4"/>
</dbReference>
<dbReference type="GO" id="GO:0009264">
    <property type="term" value="P:deoxyribonucleotide catabolic process"/>
    <property type="evidence" value="ECO:0007669"/>
    <property type="project" value="InterPro"/>
</dbReference>
<dbReference type="GeneID" id="103716941"/>
<reference evidence="3" key="1">
    <citation type="submission" date="2025-08" db="UniProtKB">
        <authorList>
            <consortium name="RefSeq"/>
        </authorList>
    </citation>
    <scope>IDENTIFICATION</scope>
    <source>
        <tissue evidence="3">Young leaves</tissue>
    </source>
</reference>
<feature type="active site" description="Proton donor" evidence="1">
    <location>
        <position position="149"/>
    </location>
</feature>
<accession>A0A8B7CP59</accession>
<dbReference type="Proteomes" id="UP000228380">
    <property type="component" value="Unplaced"/>
</dbReference>
<dbReference type="InterPro" id="IPR052419">
    <property type="entry name" value="5_3-deoxyribonucleotidase-like"/>
</dbReference>
<dbReference type="InterPro" id="IPR036412">
    <property type="entry name" value="HAD-like_sf"/>
</dbReference>
<sequence>MIKREALRLFSCQFQTLWSIRGSMALTKHPFSATFCGFSQLSESYEQGRFRSRAWVDMRISFRKISSNTLRLRSCMGRHDDVFRRVDDERGKAHAVAPYCESLRNSEVVFGEEVGAKLVNGNGACIHGNPLGFSDHSLPEKLVVAVDVDEVLGSFLSALNQFIADRYSSNHSVTEYYVYEFFKIWNCSRAEGATQYPIYCTCYILPSDIRVHEFFKTVYFKEGIHPIPGAQHVLHKLATFCNLSVVTSRQHAIKEDTLKWIEKHYPGLFQEIHFGNHFALDGQSRPKSEICKSLGAQVLIDDNPRYALECADVGIRVLLFDYENSYPWCKTNSATSHPLVTKVHNWQEVENQLVSLAVP</sequence>